<accession>A0A242M590</accession>
<dbReference type="Proteomes" id="UP000194546">
    <property type="component" value="Unassembled WGS sequence"/>
</dbReference>
<dbReference type="EMBL" id="NBTY01000202">
    <property type="protein sequence ID" value="OTP66262.1"/>
    <property type="molecule type" value="Genomic_DNA"/>
</dbReference>
<evidence type="ECO:0000313" key="1">
    <source>
        <dbReference type="EMBL" id="OTP66262.1"/>
    </source>
</evidence>
<reference evidence="1 2" key="1">
    <citation type="submission" date="2017-03" db="EMBL/GenBank/DDBJ databases">
        <title>Genome analysis of strain PAMC 26510.</title>
        <authorList>
            <person name="Oh H.-M."/>
            <person name="Yang J.-A."/>
        </authorList>
    </citation>
    <scope>NUCLEOTIDE SEQUENCE [LARGE SCALE GENOMIC DNA]</scope>
    <source>
        <strain evidence="1 2">PAMC 26510</strain>
    </source>
</reference>
<evidence type="ECO:0000313" key="2">
    <source>
        <dbReference type="Proteomes" id="UP000194546"/>
    </source>
</evidence>
<dbReference type="AlphaFoldDB" id="A0A242M590"/>
<sequence>MTMGWRYLAFSLKRRCYPVKYGQKRLLFIFDMAISNDYYEETP</sequence>
<name>A0A242M590_CABSO</name>
<proteinExistence type="predicted"/>
<organism evidence="1 2">
    <name type="scientific">Caballeronia sordidicola</name>
    <name type="common">Burkholderia sordidicola</name>
    <dbReference type="NCBI Taxonomy" id="196367"/>
    <lineage>
        <taxon>Bacteria</taxon>
        <taxon>Pseudomonadati</taxon>
        <taxon>Pseudomonadota</taxon>
        <taxon>Betaproteobacteria</taxon>
        <taxon>Burkholderiales</taxon>
        <taxon>Burkholderiaceae</taxon>
        <taxon>Caballeronia</taxon>
    </lineage>
</organism>
<comment type="caution">
    <text evidence="1">The sequence shown here is derived from an EMBL/GenBank/DDBJ whole genome shotgun (WGS) entry which is preliminary data.</text>
</comment>
<protein>
    <submittedName>
        <fullName evidence="1">Uncharacterized protein</fullName>
    </submittedName>
</protein>
<gene>
    <name evidence="1" type="ORF">PAMC26510_35420</name>
</gene>